<reference evidence="3" key="1">
    <citation type="submission" date="2017-07" db="EMBL/GenBank/DDBJ databases">
        <title>Leptospira spp. isolated from tropical soils.</title>
        <authorList>
            <person name="Thibeaux R."/>
            <person name="Iraola G."/>
            <person name="Ferres I."/>
            <person name="Bierque E."/>
            <person name="Girault D."/>
            <person name="Soupe-Gilbert M.-E."/>
            <person name="Picardeau M."/>
            <person name="Goarant C."/>
        </authorList>
    </citation>
    <scope>NUCLEOTIDE SEQUENCE [LARGE SCALE GENOMIC DNA]</scope>
    <source>
        <strain evidence="3">ATI7-C-A5</strain>
    </source>
</reference>
<dbReference type="InterPro" id="IPR011460">
    <property type="entry name" value="Lcl_C"/>
</dbReference>
<dbReference type="PANTHER" id="PTHR35812:SF1">
    <property type="entry name" value="LIPOPROTEIN"/>
    <property type="match status" value="1"/>
</dbReference>
<evidence type="ECO:0000313" key="4">
    <source>
        <dbReference type="Proteomes" id="UP000232122"/>
    </source>
</evidence>
<dbReference type="Proteomes" id="UP000232122">
    <property type="component" value="Unassembled WGS sequence"/>
</dbReference>
<sequence length="206" mass="22314">MKRNIDKRISKILGILLSAAFVFPIHSLSGPFTDSGNGMIEDAGSGLVWQKCSRGQGTTTCSSPAASTSNWDTALSYCGSLGLNGRIWRLPSIKELVSIVDYGKTGGKYNPTPTVLNPIINGTYFPDTAYAYYWTSTSGISTGTSPNVGHLYDPREYTGTDNNDIAYTIPINTKYRSMAYIVDFRMGGVIEFPKTSSAYVRCVSGP</sequence>
<organism evidence="3">
    <name type="scientific">Leptospira ellisii</name>
    <dbReference type="NCBI Taxonomy" id="2023197"/>
    <lineage>
        <taxon>Bacteria</taxon>
        <taxon>Pseudomonadati</taxon>
        <taxon>Spirochaetota</taxon>
        <taxon>Spirochaetia</taxon>
        <taxon>Leptospirales</taxon>
        <taxon>Leptospiraceae</taxon>
        <taxon>Leptospira</taxon>
    </lineage>
</organism>
<dbReference type="EMBL" id="NPEF02000015">
    <property type="protein sequence ID" value="MDV6236668.1"/>
    <property type="molecule type" value="Genomic_DNA"/>
</dbReference>
<proteinExistence type="predicted"/>
<dbReference type="Pfam" id="PF07603">
    <property type="entry name" value="Lcl_C"/>
    <property type="match status" value="1"/>
</dbReference>
<dbReference type="PANTHER" id="PTHR35812">
    <property type="entry name" value="LIPOPROTEIN"/>
    <property type="match status" value="1"/>
</dbReference>
<feature type="domain" description="Lcl C-terminal" evidence="1">
    <location>
        <begin position="38"/>
        <end position="203"/>
    </location>
</feature>
<dbReference type="RefSeq" id="WP_100746324.1">
    <property type="nucleotide sequence ID" value="NZ_NPEF02000015.1"/>
</dbReference>
<comment type="caution">
    <text evidence="3">The sequence shown here is derived from an EMBL/GenBank/DDBJ whole genome shotgun (WGS) entry which is preliminary data.</text>
</comment>
<name>A0A2N0BMV5_9LEPT</name>
<protein>
    <submittedName>
        <fullName evidence="2">DUF1566 domain-containing protein</fullName>
    </submittedName>
</protein>
<accession>A0A2N0BMV5</accession>
<dbReference type="EMBL" id="NPEF01000134">
    <property type="protein sequence ID" value="PJZ92458.1"/>
    <property type="molecule type" value="Genomic_DNA"/>
</dbReference>
<dbReference type="OrthoDB" id="9813883at2"/>
<evidence type="ECO:0000313" key="3">
    <source>
        <dbReference type="EMBL" id="PJZ92458.1"/>
    </source>
</evidence>
<evidence type="ECO:0000259" key="1">
    <source>
        <dbReference type="Pfam" id="PF07603"/>
    </source>
</evidence>
<reference evidence="2 4" key="2">
    <citation type="journal article" date="2018" name="Microb. Genom.">
        <title>Deciphering the unexplored Leptospira diversity from soils uncovers genomic evolution to virulence.</title>
        <authorList>
            <person name="Thibeaux R."/>
            <person name="Iraola G."/>
            <person name="Ferres I."/>
            <person name="Bierque E."/>
            <person name="Girault D."/>
            <person name="Soupe-Gilbert M.E."/>
            <person name="Picardeau M."/>
            <person name="Goarant C."/>
        </authorList>
    </citation>
    <scope>NUCLEOTIDE SEQUENCE [LARGE SCALE GENOMIC DNA]</scope>
    <source>
        <strain evidence="2 4">ATI7-C-A5</strain>
    </source>
</reference>
<reference evidence="2" key="3">
    <citation type="submission" date="2023-10" db="EMBL/GenBank/DDBJ databases">
        <authorList>
            <person name="Picardeau M."/>
            <person name="Thibeaux R."/>
        </authorList>
    </citation>
    <scope>NUCLEOTIDE SEQUENCE</scope>
    <source>
        <strain evidence="2">ATI7-C-A5</strain>
    </source>
</reference>
<keyword evidence="4" id="KW-1185">Reference proteome</keyword>
<evidence type="ECO:0000313" key="2">
    <source>
        <dbReference type="EMBL" id="MDV6236668.1"/>
    </source>
</evidence>
<accession>A0A2N0B7L7</accession>
<gene>
    <name evidence="2" type="ORF">CH379_013640</name>
    <name evidence="3" type="ORF">CH379_13050</name>
</gene>
<dbReference type="AlphaFoldDB" id="A0A2N0BMV5"/>